<feature type="compositionally biased region" description="Polar residues" evidence="1">
    <location>
        <begin position="1"/>
        <end position="24"/>
    </location>
</feature>
<sequence>MINTPNQYLPNRRTGASNQSNFPSNHDDPNRRTGAIGVVNELRSGTLRSNTEFAAFLAISERRVVSISGEMGSVGGGLFEAGKPGGGSGKIDNMVCQVEMRVGEVLADDMEKHVH</sequence>
<dbReference type="Proteomes" id="UP000326396">
    <property type="component" value="Linkage Group LG6"/>
</dbReference>
<dbReference type="EMBL" id="SZYD01000016">
    <property type="protein sequence ID" value="KAD3336605.1"/>
    <property type="molecule type" value="Genomic_DNA"/>
</dbReference>
<comment type="caution">
    <text evidence="2">The sequence shown here is derived from an EMBL/GenBank/DDBJ whole genome shotgun (WGS) entry which is preliminary data.</text>
</comment>
<evidence type="ECO:0000256" key="1">
    <source>
        <dbReference type="SAM" id="MobiDB-lite"/>
    </source>
</evidence>
<feature type="region of interest" description="Disordered" evidence="1">
    <location>
        <begin position="1"/>
        <end position="34"/>
    </location>
</feature>
<accession>A0A5N6M7J1</accession>
<gene>
    <name evidence="2" type="ORF">E3N88_32124</name>
</gene>
<dbReference type="AlphaFoldDB" id="A0A5N6M7J1"/>
<keyword evidence="3" id="KW-1185">Reference proteome</keyword>
<reference evidence="2 3" key="1">
    <citation type="submission" date="2019-05" db="EMBL/GenBank/DDBJ databases">
        <title>Mikania micrantha, genome provides insights into the molecular mechanism of rapid growth.</title>
        <authorList>
            <person name="Liu B."/>
        </authorList>
    </citation>
    <scope>NUCLEOTIDE SEQUENCE [LARGE SCALE GENOMIC DNA]</scope>
    <source>
        <strain evidence="2">NLD-2019</strain>
        <tissue evidence="2">Leaf</tissue>
    </source>
</reference>
<evidence type="ECO:0000313" key="3">
    <source>
        <dbReference type="Proteomes" id="UP000326396"/>
    </source>
</evidence>
<organism evidence="2 3">
    <name type="scientific">Mikania micrantha</name>
    <name type="common">bitter vine</name>
    <dbReference type="NCBI Taxonomy" id="192012"/>
    <lineage>
        <taxon>Eukaryota</taxon>
        <taxon>Viridiplantae</taxon>
        <taxon>Streptophyta</taxon>
        <taxon>Embryophyta</taxon>
        <taxon>Tracheophyta</taxon>
        <taxon>Spermatophyta</taxon>
        <taxon>Magnoliopsida</taxon>
        <taxon>eudicotyledons</taxon>
        <taxon>Gunneridae</taxon>
        <taxon>Pentapetalae</taxon>
        <taxon>asterids</taxon>
        <taxon>campanulids</taxon>
        <taxon>Asterales</taxon>
        <taxon>Asteraceae</taxon>
        <taxon>Asteroideae</taxon>
        <taxon>Heliantheae alliance</taxon>
        <taxon>Eupatorieae</taxon>
        <taxon>Mikania</taxon>
    </lineage>
</organism>
<name>A0A5N6M7J1_9ASTR</name>
<proteinExistence type="predicted"/>
<evidence type="ECO:0000313" key="2">
    <source>
        <dbReference type="EMBL" id="KAD3336605.1"/>
    </source>
</evidence>
<protein>
    <submittedName>
        <fullName evidence="2">Uncharacterized protein</fullName>
    </submittedName>
</protein>